<dbReference type="AlphaFoldDB" id="A0A1A6HPR0"/>
<name>A0A1A6HPR0_NEOLE</name>
<dbReference type="OrthoDB" id="2224430at2759"/>
<dbReference type="InterPro" id="IPR015931">
    <property type="entry name" value="Acnase/IPM_dHydase_lsu_aba_1/3"/>
</dbReference>
<keyword evidence="1" id="KW-0479">Metal-binding</keyword>
<protein>
    <recommendedName>
        <fullName evidence="4">Aconitase/3-isopropylmalate dehydratase large subunit alpha/beta/alpha domain-containing protein</fullName>
    </recommendedName>
</protein>
<evidence type="ECO:0000256" key="3">
    <source>
        <dbReference type="ARBA" id="ARBA00023014"/>
    </source>
</evidence>
<dbReference type="SUPFAM" id="SSF53732">
    <property type="entry name" value="Aconitase iron-sulfur domain"/>
    <property type="match status" value="1"/>
</dbReference>
<keyword evidence="2" id="KW-0408">Iron</keyword>
<gene>
    <name evidence="5" type="ORF">A6R68_21557</name>
</gene>
<sequence length="173" mass="19359">MAVLQFISSGLPKVGVPSDIHCDYLIEAQLRGEKDLCQAKDTNQDVYHLLAIAGAKYGMGFWRSGSRIIHQINLENYVCPGVLLVGTDSHTPSAEVSQGDWYEADGLHFWLDLTLKCDPESGRHPYSERWHRNYCRIPWPGVDFISCTGIATISNKGTETGTTTSVFPYNHRK</sequence>
<dbReference type="STRING" id="56216.A0A1A6HPR0"/>
<dbReference type="PANTHER" id="PTHR43160">
    <property type="entry name" value="ACONITATE HYDRATASE B"/>
    <property type="match status" value="1"/>
</dbReference>
<dbReference type="GO" id="GO:0006099">
    <property type="term" value="P:tricarboxylic acid cycle"/>
    <property type="evidence" value="ECO:0007669"/>
    <property type="project" value="TreeGrafter"/>
</dbReference>
<dbReference type="GO" id="GO:0005739">
    <property type="term" value="C:mitochondrion"/>
    <property type="evidence" value="ECO:0007669"/>
    <property type="project" value="TreeGrafter"/>
</dbReference>
<feature type="domain" description="Aconitase/3-isopropylmalate dehydratase large subunit alpha/beta/alpha" evidence="4">
    <location>
        <begin position="15"/>
        <end position="94"/>
    </location>
</feature>
<evidence type="ECO:0000313" key="5">
    <source>
        <dbReference type="EMBL" id="OBS80241.1"/>
    </source>
</evidence>
<organism evidence="5 6">
    <name type="scientific">Neotoma lepida</name>
    <name type="common">Desert woodrat</name>
    <dbReference type="NCBI Taxonomy" id="56216"/>
    <lineage>
        <taxon>Eukaryota</taxon>
        <taxon>Metazoa</taxon>
        <taxon>Chordata</taxon>
        <taxon>Craniata</taxon>
        <taxon>Vertebrata</taxon>
        <taxon>Euteleostomi</taxon>
        <taxon>Mammalia</taxon>
        <taxon>Eutheria</taxon>
        <taxon>Euarchontoglires</taxon>
        <taxon>Glires</taxon>
        <taxon>Rodentia</taxon>
        <taxon>Myomorpha</taxon>
        <taxon>Muroidea</taxon>
        <taxon>Cricetidae</taxon>
        <taxon>Neotominae</taxon>
        <taxon>Neotoma</taxon>
    </lineage>
</organism>
<dbReference type="InterPro" id="IPR050926">
    <property type="entry name" value="Aconitase/IPM_isomerase"/>
</dbReference>
<dbReference type="GO" id="GO:0046872">
    <property type="term" value="F:metal ion binding"/>
    <property type="evidence" value="ECO:0007669"/>
    <property type="project" value="UniProtKB-KW"/>
</dbReference>
<dbReference type="GO" id="GO:0005829">
    <property type="term" value="C:cytosol"/>
    <property type="evidence" value="ECO:0007669"/>
    <property type="project" value="TreeGrafter"/>
</dbReference>
<dbReference type="Proteomes" id="UP000092124">
    <property type="component" value="Unassembled WGS sequence"/>
</dbReference>
<reference evidence="5 6" key="1">
    <citation type="submission" date="2016-06" db="EMBL/GenBank/DDBJ databases">
        <title>The Draft Genome Sequence and Annotation of the Desert Woodrat Neotoma lepida.</title>
        <authorList>
            <person name="Campbell M."/>
            <person name="Oakeson K.F."/>
            <person name="Yandell M."/>
            <person name="Halpert J.R."/>
            <person name="Dearing D."/>
        </authorList>
    </citation>
    <scope>NUCLEOTIDE SEQUENCE [LARGE SCALE GENOMIC DNA]</scope>
    <source>
        <strain evidence="5">417</strain>
        <tissue evidence="5">Liver</tissue>
    </source>
</reference>
<dbReference type="InterPro" id="IPR001030">
    <property type="entry name" value="Acoase/IPM_deHydtase_lsu_aba"/>
</dbReference>
<evidence type="ECO:0000256" key="2">
    <source>
        <dbReference type="ARBA" id="ARBA00023004"/>
    </source>
</evidence>
<evidence type="ECO:0000259" key="4">
    <source>
        <dbReference type="Pfam" id="PF00330"/>
    </source>
</evidence>
<dbReference type="Pfam" id="PF00330">
    <property type="entry name" value="Aconitase"/>
    <property type="match status" value="1"/>
</dbReference>
<evidence type="ECO:0000256" key="1">
    <source>
        <dbReference type="ARBA" id="ARBA00022723"/>
    </source>
</evidence>
<accession>A0A1A6HPR0</accession>
<keyword evidence="6" id="KW-1185">Reference proteome</keyword>
<dbReference type="GO" id="GO:0003994">
    <property type="term" value="F:aconitate hydratase activity"/>
    <property type="evidence" value="ECO:0007669"/>
    <property type="project" value="TreeGrafter"/>
</dbReference>
<dbReference type="EMBL" id="LZPO01017418">
    <property type="protein sequence ID" value="OBS80241.1"/>
    <property type="molecule type" value="Genomic_DNA"/>
</dbReference>
<keyword evidence="3" id="KW-0411">Iron-sulfur</keyword>
<evidence type="ECO:0000313" key="6">
    <source>
        <dbReference type="Proteomes" id="UP000092124"/>
    </source>
</evidence>
<dbReference type="GO" id="GO:0051539">
    <property type="term" value="F:4 iron, 4 sulfur cluster binding"/>
    <property type="evidence" value="ECO:0007669"/>
    <property type="project" value="TreeGrafter"/>
</dbReference>
<comment type="caution">
    <text evidence="5">The sequence shown here is derived from an EMBL/GenBank/DDBJ whole genome shotgun (WGS) entry which is preliminary data.</text>
</comment>
<dbReference type="PANTHER" id="PTHR43160:SF3">
    <property type="entry name" value="ACONITATE HYDRATASE, MITOCHONDRIAL"/>
    <property type="match status" value="1"/>
</dbReference>
<proteinExistence type="predicted"/>
<dbReference type="Gene3D" id="3.30.499.10">
    <property type="entry name" value="Aconitase, domain 3"/>
    <property type="match status" value="1"/>
</dbReference>
<dbReference type="InterPro" id="IPR036008">
    <property type="entry name" value="Aconitase_4Fe-4S_dom"/>
</dbReference>